<dbReference type="InterPro" id="IPR005162">
    <property type="entry name" value="Retrotrans_gag_dom"/>
</dbReference>
<feature type="coiled-coil region" evidence="1">
    <location>
        <begin position="61"/>
        <end position="88"/>
    </location>
</feature>
<evidence type="ECO:0000256" key="2">
    <source>
        <dbReference type="SAM" id="MobiDB-lite"/>
    </source>
</evidence>
<name>A0A371HTZ3_MUCPR</name>
<dbReference type="AlphaFoldDB" id="A0A371HTZ3"/>
<evidence type="ECO:0000313" key="4">
    <source>
        <dbReference type="EMBL" id="RDY06261.1"/>
    </source>
</evidence>
<feature type="non-terminal residue" evidence="4">
    <location>
        <position position="1"/>
    </location>
</feature>
<sequence length="339" mass="38556">MERQVPQASMARQPSSKGHPQKPPNSRGHDRLHKDAKGNNKLLRQRRTSTPSHQYHTRARTRHMEQAIDELEQQNIQTRAEVGQMREHMGEIKEQLNRVFELLTRNTTLPALATTLGAAASNVVTEGTPAYPSGISQQYGMPLGWNTPTEAHVVEEPEPAEASRLVPQATQTTVNLPHYSYPVDRATLRTQEAFPAQDEKISSLEQRVWVIEGTGGHGLDATDLCLMSDVALSIDFNTSKFEKYKVSSFPRVHLAMYYRKMAAYIHQDKILVHCFQDSLTGATLNWYVNLEKGQVRTWRDLAEAFVCQYKYNENMALDRSRLQNLSKTESEGFKDYTQL</sequence>
<evidence type="ECO:0000259" key="3">
    <source>
        <dbReference type="Pfam" id="PF03732"/>
    </source>
</evidence>
<keyword evidence="1" id="KW-0175">Coiled coil</keyword>
<dbReference type="PANTHER" id="PTHR33223">
    <property type="entry name" value="CCHC-TYPE DOMAIN-CONTAINING PROTEIN"/>
    <property type="match status" value="1"/>
</dbReference>
<dbReference type="Proteomes" id="UP000257109">
    <property type="component" value="Unassembled WGS sequence"/>
</dbReference>
<evidence type="ECO:0000256" key="1">
    <source>
        <dbReference type="SAM" id="Coils"/>
    </source>
</evidence>
<feature type="compositionally biased region" description="Polar residues" evidence="2">
    <location>
        <begin position="1"/>
        <end position="18"/>
    </location>
</feature>
<reference evidence="4" key="1">
    <citation type="submission" date="2018-05" db="EMBL/GenBank/DDBJ databases">
        <title>Draft genome of Mucuna pruriens seed.</title>
        <authorList>
            <person name="Nnadi N.E."/>
            <person name="Vos R."/>
            <person name="Hasami M.H."/>
            <person name="Devisetty U.K."/>
            <person name="Aguiy J.C."/>
        </authorList>
    </citation>
    <scope>NUCLEOTIDE SEQUENCE [LARGE SCALE GENOMIC DNA]</scope>
    <source>
        <strain evidence="4">JCA_2017</strain>
    </source>
</reference>
<protein>
    <recommendedName>
        <fullName evidence="3">Retrotransposon gag domain-containing protein</fullName>
    </recommendedName>
</protein>
<feature type="region of interest" description="Disordered" evidence="2">
    <location>
        <begin position="1"/>
        <end position="59"/>
    </location>
</feature>
<dbReference type="EMBL" id="QJKJ01001717">
    <property type="protein sequence ID" value="RDY06261.1"/>
    <property type="molecule type" value="Genomic_DNA"/>
</dbReference>
<feature type="compositionally biased region" description="Basic and acidic residues" evidence="2">
    <location>
        <begin position="27"/>
        <end position="38"/>
    </location>
</feature>
<evidence type="ECO:0000313" key="5">
    <source>
        <dbReference type="Proteomes" id="UP000257109"/>
    </source>
</evidence>
<dbReference type="Pfam" id="PF03732">
    <property type="entry name" value="Retrotrans_gag"/>
    <property type="match status" value="1"/>
</dbReference>
<gene>
    <name evidence="4" type="ORF">CR513_09786</name>
</gene>
<accession>A0A371HTZ3</accession>
<keyword evidence="5" id="KW-1185">Reference proteome</keyword>
<feature type="domain" description="Retrotransposon gag" evidence="3">
    <location>
        <begin position="277"/>
        <end position="338"/>
    </location>
</feature>
<organism evidence="4 5">
    <name type="scientific">Mucuna pruriens</name>
    <name type="common">Velvet bean</name>
    <name type="synonym">Dolichos pruriens</name>
    <dbReference type="NCBI Taxonomy" id="157652"/>
    <lineage>
        <taxon>Eukaryota</taxon>
        <taxon>Viridiplantae</taxon>
        <taxon>Streptophyta</taxon>
        <taxon>Embryophyta</taxon>
        <taxon>Tracheophyta</taxon>
        <taxon>Spermatophyta</taxon>
        <taxon>Magnoliopsida</taxon>
        <taxon>eudicotyledons</taxon>
        <taxon>Gunneridae</taxon>
        <taxon>Pentapetalae</taxon>
        <taxon>rosids</taxon>
        <taxon>fabids</taxon>
        <taxon>Fabales</taxon>
        <taxon>Fabaceae</taxon>
        <taxon>Papilionoideae</taxon>
        <taxon>50 kb inversion clade</taxon>
        <taxon>NPAAA clade</taxon>
        <taxon>indigoferoid/millettioid clade</taxon>
        <taxon>Phaseoleae</taxon>
        <taxon>Mucuna</taxon>
    </lineage>
</organism>
<dbReference type="PANTHER" id="PTHR33223:SF8">
    <property type="entry name" value="OS04G0172440 PROTEIN"/>
    <property type="match status" value="1"/>
</dbReference>
<proteinExistence type="predicted"/>
<comment type="caution">
    <text evidence="4">The sequence shown here is derived from an EMBL/GenBank/DDBJ whole genome shotgun (WGS) entry which is preliminary data.</text>
</comment>